<dbReference type="AlphaFoldDB" id="A0AA40KFR9"/>
<feature type="compositionally biased region" description="Basic and acidic residues" evidence="1">
    <location>
        <begin position="46"/>
        <end position="55"/>
    </location>
</feature>
<feature type="compositionally biased region" description="Basic and acidic residues" evidence="1">
    <location>
        <begin position="12"/>
        <end position="28"/>
    </location>
</feature>
<organism evidence="3 4">
    <name type="scientific">Melipona bicolor</name>
    <dbReference type="NCBI Taxonomy" id="60889"/>
    <lineage>
        <taxon>Eukaryota</taxon>
        <taxon>Metazoa</taxon>
        <taxon>Ecdysozoa</taxon>
        <taxon>Arthropoda</taxon>
        <taxon>Hexapoda</taxon>
        <taxon>Insecta</taxon>
        <taxon>Pterygota</taxon>
        <taxon>Neoptera</taxon>
        <taxon>Endopterygota</taxon>
        <taxon>Hymenoptera</taxon>
        <taxon>Apocrita</taxon>
        <taxon>Aculeata</taxon>
        <taxon>Apoidea</taxon>
        <taxon>Anthophila</taxon>
        <taxon>Apidae</taxon>
        <taxon>Melipona</taxon>
    </lineage>
</organism>
<evidence type="ECO:0000313" key="4">
    <source>
        <dbReference type="Proteomes" id="UP001177670"/>
    </source>
</evidence>
<evidence type="ECO:0000256" key="1">
    <source>
        <dbReference type="SAM" id="MobiDB-lite"/>
    </source>
</evidence>
<comment type="caution">
    <text evidence="3">The sequence shown here is derived from an EMBL/GenBank/DDBJ whole genome shotgun (WGS) entry which is preliminary data.</text>
</comment>
<feature type="compositionally biased region" description="Low complexity" evidence="1">
    <location>
        <begin position="73"/>
        <end position="96"/>
    </location>
</feature>
<feature type="region of interest" description="Disordered" evidence="1">
    <location>
        <begin position="12"/>
        <end position="112"/>
    </location>
</feature>
<reference evidence="3" key="1">
    <citation type="submission" date="2021-10" db="EMBL/GenBank/DDBJ databases">
        <title>Melipona bicolor Genome sequencing and assembly.</title>
        <authorList>
            <person name="Araujo N.S."/>
            <person name="Arias M.C."/>
        </authorList>
    </citation>
    <scope>NUCLEOTIDE SEQUENCE</scope>
    <source>
        <strain evidence="3">USP_2M_L1-L4_2017</strain>
        <tissue evidence="3">Whole body</tissue>
    </source>
</reference>
<keyword evidence="2" id="KW-0472">Membrane</keyword>
<sequence>MEQWVTKICELGDEKNDCKEKEITREMDVDIVANGTAKQPNDQEDSSPKKERYRDISPSTDIELPDKSPIDPSTVTNEESHESSNVSVPTSSQSHSPTPPPLPARIPQRLPIPSVRHSSQEFPEEEEDDIYHKIEDFRDTIQYGNVSEAFQIKMNDDRSNKESSATYDDIQASVKKKDKFDEKRKRKSIVSRNELTYDDTGTTLKDNKVTDEQDKFVSYDDVEVIVRVTFFCFCSILFHSIFTLRLMLYLSYTEYHQFEIKQGTGSEENGGIDKVTAKEILFGQSEK</sequence>
<keyword evidence="2" id="KW-0812">Transmembrane</keyword>
<name>A0AA40KFR9_9HYME</name>
<evidence type="ECO:0000313" key="3">
    <source>
        <dbReference type="EMBL" id="KAK1118554.1"/>
    </source>
</evidence>
<gene>
    <name evidence="3" type="ORF">K0M31_014861</name>
</gene>
<keyword evidence="4" id="KW-1185">Reference proteome</keyword>
<accession>A0AA40KFR9</accession>
<keyword evidence="2" id="KW-1133">Transmembrane helix</keyword>
<evidence type="ECO:0000256" key="2">
    <source>
        <dbReference type="SAM" id="Phobius"/>
    </source>
</evidence>
<protein>
    <submittedName>
        <fullName evidence="3">Uncharacterized protein</fullName>
    </submittedName>
</protein>
<dbReference type="Proteomes" id="UP001177670">
    <property type="component" value="Unassembled WGS sequence"/>
</dbReference>
<proteinExistence type="predicted"/>
<feature type="transmembrane region" description="Helical" evidence="2">
    <location>
        <begin position="224"/>
        <end position="248"/>
    </location>
</feature>
<dbReference type="EMBL" id="JAHYIQ010000042">
    <property type="protein sequence ID" value="KAK1118554.1"/>
    <property type="molecule type" value="Genomic_DNA"/>
</dbReference>